<dbReference type="Pfam" id="PF08478">
    <property type="entry name" value="POTRA_1"/>
    <property type="match status" value="1"/>
</dbReference>
<keyword evidence="7" id="KW-0472">Membrane</keyword>
<dbReference type="InterPro" id="IPR013685">
    <property type="entry name" value="POTRA_FtsQ_type"/>
</dbReference>
<dbReference type="Proteomes" id="UP001063350">
    <property type="component" value="Chromosome"/>
</dbReference>
<dbReference type="AlphaFoldDB" id="A0A915XK91"/>
<evidence type="ECO:0000256" key="6">
    <source>
        <dbReference type="ARBA" id="ARBA00022989"/>
    </source>
</evidence>
<gene>
    <name evidence="10" type="ORF">GF1_20630</name>
</gene>
<dbReference type="Pfam" id="PF03799">
    <property type="entry name" value="FtsQ_DivIB_C"/>
    <property type="match status" value="1"/>
</dbReference>
<sequence>MCMVVTLLLGCSGYGAYRVLAGSDIFKLVTISVQGNRMVEDQAVIDLAGIERGMNLLRLDVDQVSKRIAGHPWIDAVTVVRSWPSALVLTVQEHRPLAMINFEGRDNLSGLYYVDSDGEVFARVVSGYELDFPVLTGIQDDLEQDGMQIVPGTPAAQALDFLRLVARRGNPVLPVQVISEIHVTPEQELVMYLVDRPFPIYLGSGRMRTKYARLVKILDRLYQKKTMEQVAEIRMDYDENKVLVAKMEL</sequence>
<evidence type="ECO:0000313" key="10">
    <source>
        <dbReference type="EMBL" id="BCO09687.1"/>
    </source>
</evidence>
<keyword evidence="3" id="KW-0997">Cell inner membrane</keyword>
<keyword evidence="2" id="KW-1003">Cell membrane</keyword>
<evidence type="ECO:0000256" key="2">
    <source>
        <dbReference type="ARBA" id="ARBA00022475"/>
    </source>
</evidence>
<evidence type="ECO:0000256" key="4">
    <source>
        <dbReference type="ARBA" id="ARBA00022618"/>
    </source>
</evidence>
<dbReference type="PANTHER" id="PTHR35851">
    <property type="entry name" value="CELL DIVISION PROTEIN FTSQ"/>
    <property type="match status" value="1"/>
</dbReference>
<evidence type="ECO:0000259" key="9">
    <source>
        <dbReference type="PROSITE" id="PS51779"/>
    </source>
</evidence>
<reference evidence="10" key="1">
    <citation type="submission" date="2020-12" db="EMBL/GenBank/DDBJ databases">
        <title>Desulfobium dissulfuricans gen. nov., sp. nov., a novel mesophilic, sulfate-reducing bacterium isolated from a deep-sea hydrothermal vent.</title>
        <authorList>
            <person name="Hashimoto Y."/>
            <person name="Tame A."/>
            <person name="Sawayama S."/>
            <person name="Miyazaki J."/>
            <person name="Takai K."/>
            <person name="Nakagawa S."/>
        </authorList>
    </citation>
    <scope>NUCLEOTIDE SEQUENCE</scope>
    <source>
        <strain evidence="10">GF1</strain>
    </source>
</reference>
<keyword evidence="4" id="KW-0132">Cell division</keyword>
<evidence type="ECO:0000256" key="5">
    <source>
        <dbReference type="ARBA" id="ARBA00022692"/>
    </source>
</evidence>
<accession>A0A915XK91</accession>
<keyword evidence="8" id="KW-0131">Cell cycle</keyword>
<dbReference type="InterPro" id="IPR026579">
    <property type="entry name" value="FtsQ"/>
</dbReference>
<dbReference type="PANTHER" id="PTHR35851:SF1">
    <property type="entry name" value="CELL DIVISION PROTEIN FTSQ"/>
    <property type="match status" value="1"/>
</dbReference>
<keyword evidence="11" id="KW-1185">Reference proteome</keyword>
<keyword evidence="6" id="KW-1133">Transmembrane helix</keyword>
<evidence type="ECO:0000256" key="8">
    <source>
        <dbReference type="ARBA" id="ARBA00023306"/>
    </source>
</evidence>
<dbReference type="PROSITE" id="PS51779">
    <property type="entry name" value="POTRA"/>
    <property type="match status" value="1"/>
</dbReference>
<comment type="subcellular location">
    <subcellularLocation>
        <location evidence="1">Membrane</location>
    </subcellularLocation>
</comment>
<evidence type="ECO:0000313" key="11">
    <source>
        <dbReference type="Proteomes" id="UP001063350"/>
    </source>
</evidence>
<organism evidence="10 11">
    <name type="scientific">Desulfolithobacter dissulfuricans</name>
    <dbReference type="NCBI Taxonomy" id="2795293"/>
    <lineage>
        <taxon>Bacteria</taxon>
        <taxon>Pseudomonadati</taxon>
        <taxon>Thermodesulfobacteriota</taxon>
        <taxon>Desulfobulbia</taxon>
        <taxon>Desulfobulbales</taxon>
        <taxon>Desulfobulbaceae</taxon>
        <taxon>Desulfolithobacter</taxon>
    </lineage>
</organism>
<dbReference type="EMBL" id="AP024233">
    <property type="protein sequence ID" value="BCO09687.1"/>
    <property type="molecule type" value="Genomic_DNA"/>
</dbReference>
<evidence type="ECO:0000256" key="3">
    <source>
        <dbReference type="ARBA" id="ARBA00022519"/>
    </source>
</evidence>
<dbReference type="InterPro" id="IPR005548">
    <property type="entry name" value="Cell_div_FtsQ/DivIB_C"/>
</dbReference>
<dbReference type="KEGG" id="ddu:GF1_20630"/>
<dbReference type="GO" id="GO:0016020">
    <property type="term" value="C:membrane"/>
    <property type="evidence" value="ECO:0007669"/>
    <property type="project" value="UniProtKB-SubCell"/>
</dbReference>
<name>A0A915XK91_9BACT</name>
<evidence type="ECO:0000256" key="7">
    <source>
        <dbReference type="ARBA" id="ARBA00023136"/>
    </source>
</evidence>
<evidence type="ECO:0000256" key="1">
    <source>
        <dbReference type="ARBA" id="ARBA00004370"/>
    </source>
</evidence>
<proteinExistence type="predicted"/>
<keyword evidence="5" id="KW-0812">Transmembrane</keyword>
<protein>
    <recommendedName>
        <fullName evidence="9">POTRA domain-containing protein</fullName>
    </recommendedName>
</protein>
<dbReference type="InterPro" id="IPR034746">
    <property type="entry name" value="POTRA"/>
</dbReference>
<feature type="domain" description="POTRA" evidence="9">
    <location>
        <begin position="26"/>
        <end position="94"/>
    </location>
</feature>
<dbReference type="Gene3D" id="3.10.20.310">
    <property type="entry name" value="membrane protein fhac"/>
    <property type="match status" value="1"/>
</dbReference>
<dbReference type="GO" id="GO:0090529">
    <property type="term" value="P:cell septum assembly"/>
    <property type="evidence" value="ECO:0007669"/>
    <property type="project" value="InterPro"/>
</dbReference>